<feature type="signal peptide" evidence="1">
    <location>
        <begin position="1"/>
        <end position="19"/>
    </location>
</feature>
<evidence type="ECO:0000313" key="3">
    <source>
        <dbReference type="Proteomes" id="UP001156441"/>
    </source>
</evidence>
<evidence type="ECO:0000313" key="2">
    <source>
        <dbReference type="EMBL" id="MCT2585033.1"/>
    </source>
</evidence>
<name>A0ABT2JB83_9PSEU</name>
<keyword evidence="1" id="KW-0732">Signal</keyword>
<reference evidence="2 3" key="1">
    <citation type="submission" date="2021-02" db="EMBL/GenBank/DDBJ databases">
        <title>Actinophytocola xerophila sp. nov., isolated from soil of cotton cropping field.</title>
        <authorList>
            <person name="Huang R."/>
            <person name="Chen X."/>
            <person name="Ge X."/>
            <person name="Liu W."/>
        </authorList>
    </citation>
    <scope>NUCLEOTIDE SEQUENCE [LARGE SCALE GENOMIC DNA]</scope>
    <source>
        <strain evidence="2 3">S1-96</strain>
    </source>
</reference>
<sequence>MRGLLLLVAVAVLAVGCGAEVDTTKVTYPRTTVPAGELPAAETRATGTPRTNDPAFAPEKLRAVDPCALLDPDLLGELGSADDNVRNDFDECANYMEDDEGNELNLTLTVGDKVSNAVDADQNIGGLPAVEDDDIDDACFVSVVTSTSPNFGITVQASGETGDLCAAGRTLLTGVVDRVRTDPPRYDLAKGTLIEVDPCTLLEGESLGDALGGAIEPTYYNLHWCSWSGTGASLGVWLRIGPDPAASGTPVDLGGGITGYQEKTVGATASCSLDWQHRPSDGDDVEIVSLEYDDREPAQGEDPCATTVAVAKKLLPALPKP</sequence>
<comment type="caution">
    <text evidence="2">The sequence shown here is derived from an EMBL/GenBank/DDBJ whole genome shotgun (WGS) entry which is preliminary data.</text>
</comment>
<dbReference type="RefSeq" id="WP_260192476.1">
    <property type="nucleotide sequence ID" value="NZ_JAFFZE010000014.1"/>
</dbReference>
<dbReference type="Pfam" id="PF12079">
    <property type="entry name" value="DUF3558"/>
    <property type="match status" value="1"/>
</dbReference>
<dbReference type="Proteomes" id="UP001156441">
    <property type="component" value="Unassembled WGS sequence"/>
</dbReference>
<evidence type="ECO:0000256" key="1">
    <source>
        <dbReference type="SAM" id="SignalP"/>
    </source>
</evidence>
<gene>
    <name evidence="2" type="ORF">JT362_18115</name>
</gene>
<dbReference type="EMBL" id="JAFFZE010000014">
    <property type="protein sequence ID" value="MCT2585033.1"/>
    <property type="molecule type" value="Genomic_DNA"/>
</dbReference>
<proteinExistence type="predicted"/>
<organism evidence="2 3">
    <name type="scientific">Actinophytocola gossypii</name>
    <dbReference type="NCBI Taxonomy" id="2812003"/>
    <lineage>
        <taxon>Bacteria</taxon>
        <taxon>Bacillati</taxon>
        <taxon>Actinomycetota</taxon>
        <taxon>Actinomycetes</taxon>
        <taxon>Pseudonocardiales</taxon>
        <taxon>Pseudonocardiaceae</taxon>
    </lineage>
</organism>
<feature type="chain" id="PRO_5045131322" evidence="1">
    <location>
        <begin position="20"/>
        <end position="321"/>
    </location>
</feature>
<keyword evidence="3" id="KW-1185">Reference proteome</keyword>
<protein>
    <submittedName>
        <fullName evidence="2">DUF3558 family protein</fullName>
    </submittedName>
</protein>
<accession>A0ABT2JB83</accession>
<dbReference type="PROSITE" id="PS51257">
    <property type="entry name" value="PROKAR_LIPOPROTEIN"/>
    <property type="match status" value="1"/>
</dbReference>
<dbReference type="InterPro" id="IPR024520">
    <property type="entry name" value="DUF3558"/>
</dbReference>